<accession>A0AAU6VY71</accession>
<proteinExistence type="predicted"/>
<organism evidence="1">
    <name type="scientific">Pseudomonas phage Pyxpy01</name>
    <dbReference type="NCBI Taxonomy" id="3138546"/>
    <lineage>
        <taxon>Viruses</taxon>
    </lineage>
</organism>
<evidence type="ECO:0000313" key="1">
    <source>
        <dbReference type="EMBL" id="XAI69345.1"/>
    </source>
</evidence>
<sequence>MATLDIRKSINITKITFAEKRELWFDATDVTKHSNGGIIINCDERSSQSLLVKDRETVDNLIAALEKTKELGWV</sequence>
<gene>
    <name evidence="1" type="primary">smpB</name>
    <name evidence="1" type="ORF">Pyxpy01_00047</name>
</gene>
<name>A0AAU6VY71_9VIRU</name>
<dbReference type="EMBL" id="PP179310">
    <property type="protein sequence ID" value="XAI69345.1"/>
    <property type="molecule type" value="Genomic_DNA"/>
</dbReference>
<protein>
    <submittedName>
        <fullName evidence="1">SsrA-binding protein</fullName>
    </submittedName>
</protein>
<reference evidence="1" key="1">
    <citation type="journal article" date="2024" name="J. Gen. Virol.">
        <title>Novel phages of Pseudomonas syringae unveil numerous potential auxiliary metabolic genes.</title>
        <authorList>
            <person name="Feltin C."/>
            <person name="Garneau J.R."/>
            <person name="Morris C.E."/>
            <person name="Berard A."/>
            <person name="Torres-Barcelo C."/>
        </authorList>
    </citation>
    <scope>NUCLEOTIDE SEQUENCE</scope>
</reference>